<comment type="caution">
    <text evidence="1">The sequence shown here is derived from an EMBL/GenBank/DDBJ whole genome shotgun (WGS) entry which is preliminary data.</text>
</comment>
<reference evidence="1" key="1">
    <citation type="journal article" date="2015" name="Nature">
        <title>Complex archaea that bridge the gap between prokaryotes and eukaryotes.</title>
        <authorList>
            <person name="Spang A."/>
            <person name="Saw J.H."/>
            <person name="Jorgensen S.L."/>
            <person name="Zaremba-Niedzwiedzka K."/>
            <person name="Martijn J."/>
            <person name="Lind A.E."/>
            <person name="van Eijk R."/>
            <person name="Schleper C."/>
            <person name="Guy L."/>
            <person name="Ettema T.J."/>
        </authorList>
    </citation>
    <scope>NUCLEOTIDE SEQUENCE</scope>
</reference>
<organism evidence="1">
    <name type="scientific">marine sediment metagenome</name>
    <dbReference type="NCBI Taxonomy" id="412755"/>
    <lineage>
        <taxon>unclassified sequences</taxon>
        <taxon>metagenomes</taxon>
        <taxon>ecological metagenomes</taxon>
    </lineage>
</organism>
<evidence type="ECO:0008006" key="2">
    <source>
        <dbReference type="Google" id="ProtNLM"/>
    </source>
</evidence>
<name>A0A0F9Q5W9_9ZZZZ</name>
<sequence length="69" mass="8138">MRECDQEERKDECTCTYNCHRRGKCCECIDYYLPMNQLPGCIIAKVSKAAEKSYNRDFEYFAKLIANNL</sequence>
<dbReference type="AlphaFoldDB" id="A0A0F9Q5W9"/>
<dbReference type="EMBL" id="LAZR01001861">
    <property type="protein sequence ID" value="KKN37924.1"/>
    <property type="molecule type" value="Genomic_DNA"/>
</dbReference>
<proteinExistence type="predicted"/>
<gene>
    <name evidence="1" type="ORF">LCGC14_0758460</name>
</gene>
<protein>
    <recommendedName>
        <fullName evidence="2">Cytosolic protein</fullName>
    </recommendedName>
</protein>
<evidence type="ECO:0000313" key="1">
    <source>
        <dbReference type="EMBL" id="KKN37924.1"/>
    </source>
</evidence>
<accession>A0A0F9Q5W9</accession>
<dbReference type="Pfam" id="PF20095">
    <property type="entry name" value="DUF6485"/>
    <property type="match status" value="1"/>
</dbReference>